<sequence>MATFERLKSIVMKQLGVKDEEVVPRATVDYLKGLGVDDQAL</sequence>
<organism evidence="1">
    <name type="scientific">marine sediment metagenome</name>
    <dbReference type="NCBI Taxonomy" id="412755"/>
    <lineage>
        <taxon>unclassified sequences</taxon>
        <taxon>metagenomes</taxon>
        <taxon>ecological metagenomes</taxon>
    </lineage>
</organism>
<protein>
    <submittedName>
        <fullName evidence="1">Uncharacterized protein</fullName>
    </submittedName>
</protein>
<dbReference type="AlphaFoldDB" id="X1FML7"/>
<name>X1FML7_9ZZZZ</name>
<proteinExistence type="predicted"/>
<dbReference type="EMBL" id="BARU01006565">
    <property type="protein sequence ID" value="GAH33765.1"/>
    <property type="molecule type" value="Genomic_DNA"/>
</dbReference>
<evidence type="ECO:0000313" key="1">
    <source>
        <dbReference type="EMBL" id="GAH33765.1"/>
    </source>
</evidence>
<comment type="caution">
    <text evidence="1">The sequence shown here is derived from an EMBL/GenBank/DDBJ whole genome shotgun (WGS) entry which is preliminary data.</text>
</comment>
<gene>
    <name evidence="1" type="ORF">S03H2_12917</name>
</gene>
<accession>X1FML7</accession>
<reference evidence="1" key="1">
    <citation type="journal article" date="2014" name="Front. Microbiol.">
        <title>High frequency of phylogenetically diverse reductive dehalogenase-homologous genes in deep subseafloor sedimentary metagenomes.</title>
        <authorList>
            <person name="Kawai M."/>
            <person name="Futagami T."/>
            <person name="Toyoda A."/>
            <person name="Takaki Y."/>
            <person name="Nishi S."/>
            <person name="Hori S."/>
            <person name="Arai W."/>
            <person name="Tsubouchi T."/>
            <person name="Morono Y."/>
            <person name="Uchiyama I."/>
            <person name="Ito T."/>
            <person name="Fujiyama A."/>
            <person name="Inagaki F."/>
            <person name="Takami H."/>
        </authorList>
    </citation>
    <scope>NUCLEOTIDE SEQUENCE</scope>
    <source>
        <strain evidence="1">Expedition CK06-06</strain>
    </source>
</reference>